<name>A0A812XXD0_SYMPI</name>
<dbReference type="Proteomes" id="UP000649617">
    <property type="component" value="Unassembled WGS sequence"/>
</dbReference>
<dbReference type="EMBL" id="CAJNIZ010046748">
    <property type="protein sequence ID" value="CAE7755677.1"/>
    <property type="molecule type" value="Genomic_DNA"/>
</dbReference>
<gene>
    <name evidence="3" type="ORF">SPIL2461_LOCUS21958</name>
</gene>
<accession>A0A812XXD0</accession>
<dbReference type="Gene3D" id="1.20.5.490">
    <property type="entry name" value="Single helix bin"/>
    <property type="match status" value="1"/>
</dbReference>
<feature type="coiled-coil region" evidence="1">
    <location>
        <begin position="23"/>
        <end position="57"/>
    </location>
</feature>
<sequence length="159" mass="17178">MPDCDEPAHSASSWEVCQLQEQLRTLRLTIAQLRCENAELKKENKALKTAATSCQEATPDSSTVPCCLSGLSPTDTALQETGRHIEDISCPSSSSSELSAGEETDQEVEAFSRGASGAGEQTDAQDKETRKDMEDWSQSGRRLVVCLPHAHRRSGSVAP</sequence>
<evidence type="ECO:0000256" key="2">
    <source>
        <dbReference type="SAM" id="MobiDB-lite"/>
    </source>
</evidence>
<keyword evidence="1" id="KW-0175">Coiled coil</keyword>
<comment type="caution">
    <text evidence="3">The sequence shown here is derived from an EMBL/GenBank/DDBJ whole genome shotgun (WGS) entry which is preliminary data.</text>
</comment>
<feature type="compositionally biased region" description="Low complexity" evidence="2">
    <location>
        <begin position="88"/>
        <end position="99"/>
    </location>
</feature>
<feature type="region of interest" description="Disordered" evidence="2">
    <location>
        <begin position="82"/>
        <end position="159"/>
    </location>
</feature>
<evidence type="ECO:0000256" key="1">
    <source>
        <dbReference type="SAM" id="Coils"/>
    </source>
</evidence>
<organism evidence="3 4">
    <name type="scientific">Symbiodinium pilosum</name>
    <name type="common">Dinoflagellate</name>
    <dbReference type="NCBI Taxonomy" id="2952"/>
    <lineage>
        <taxon>Eukaryota</taxon>
        <taxon>Sar</taxon>
        <taxon>Alveolata</taxon>
        <taxon>Dinophyceae</taxon>
        <taxon>Suessiales</taxon>
        <taxon>Symbiodiniaceae</taxon>
        <taxon>Symbiodinium</taxon>
    </lineage>
</organism>
<evidence type="ECO:0000313" key="3">
    <source>
        <dbReference type="EMBL" id="CAE7755677.1"/>
    </source>
</evidence>
<dbReference type="AlphaFoldDB" id="A0A812XXD0"/>
<feature type="compositionally biased region" description="Basic residues" evidence="2">
    <location>
        <begin position="149"/>
        <end position="159"/>
    </location>
</feature>
<keyword evidence="4" id="KW-1185">Reference proteome</keyword>
<feature type="compositionally biased region" description="Basic and acidic residues" evidence="2">
    <location>
        <begin position="124"/>
        <end position="134"/>
    </location>
</feature>
<protein>
    <submittedName>
        <fullName evidence="3">Uncharacterized protein</fullName>
    </submittedName>
</protein>
<evidence type="ECO:0000313" key="4">
    <source>
        <dbReference type="Proteomes" id="UP000649617"/>
    </source>
</evidence>
<proteinExistence type="predicted"/>
<reference evidence="3" key="1">
    <citation type="submission" date="2021-02" db="EMBL/GenBank/DDBJ databases">
        <authorList>
            <person name="Dougan E. K."/>
            <person name="Rhodes N."/>
            <person name="Thang M."/>
            <person name="Chan C."/>
        </authorList>
    </citation>
    <scope>NUCLEOTIDE SEQUENCE</scope>
</reference>